<feature type="non-terminal residue" evidence="9">
    <location>
        <position position="111"/>
    </location>
</feature>
<comment type="pathway">
    <text evidence="3">Sphingolipid metabolism.</text>
</comment>
<sequence length="111" mass="12463">MVLEGLAGLALALHLGSAGLAAWRYLVPDRRQPAERPFVSIVRPVCGLDRYDEETLRSTFTLTGPDYEILFCAAREDDIAVPLVRRLIAEFPARRARLLIGEDRIERQSEA</sequence>
<organism evidence="9">
    <name type="scientific">uncultured Rhodobacter sp</name>
    <dbReference type="NCBI Taxonomy" id="204728"/>
    <lineage>
        <taxon>Bacteria</taxon>
        <taxon>Pseudomonadati</taxon>
        <taxon>Pseudomonadota</taxon>
        <taxon>Alphaproteobacteria</taxon>
        <taxon>Rhodobacterales</taxon>
        <taxon>Rhodobacter group</taxon>
        <taxon>Rhodobacter</taxon>
        <taxon>environmental samples</taxon>
    </lineage>
</organism>
<dbReference type="GO" id="GO:0008120">
    <property type="term" value="F:ceramide glucosyltransferase activity"/>
    <property type="evidence" value="ECO:0007669"/>
    <property type="project" value="TreeGrafter"/>
</dbReference>
<dbReference type="PANTHER" id="PTHR12726:SF0">
    <property type="entry name" value="CERAMIDE GLUCOSYLTRANSFERASE"/>
    <property type="match status" value="1"/>
</dbReference>
<name>A0A060BWM5_9RHOB</name>
<dbReference type="EMBL" id="KF119819">
    <property type="protein sequence ID" value="AIA87087.1"/>
    <property type="molecule type" value="Genomic_DNA"/>
</dbReference>
<proteinExistence type="predicted"/>
<accession>A0A060BWM5</accession>
<evidence type="ECO:0000256" key="6">
    <source>
        <dbReference type="ARBA" id="ARBA00022692"/>
    </source>
</evidence>
<evidence type="ECO:0000256" key="4">
    <source>
        <dbReference type="ARBA" id="ARBA00022676"/>
    </source>
</evidence>
<comment type="subcellular location">
    <subcellularLocation>
        <location evidence="1">Membrane</location>
        <topology evidence="1">Multi-pass membrane protein</topology>
    </subcellularLocation>
</comment>
<evidence type="ECO:0000256" key="2">
    <source>
        <dbReference type="ARBA" id="ARBA00004760"/>
    </source>
</evidence>
<dbReference type="PANTHER" id="PTHR12726">
    <property type="entry name" value="CERAMIDE GLUCOSYLTRANSFERASE"/>
    <property type="match status" value="1"/>
</dbReference>
<keyword evidence="8" id="KW-0472">Membrane</keyword>
<dbReference type="GO" id="GO:0016020">
    <property type="term" value="C:membrane"/>
    <property type="evidence" value="ECO:0007669"/>
    <property type="project" value="UniProtKB-SubCell"/>
</dbReference>
<protein>
    <submittedName>
        <fullName evidence="9">CAZy families GT21 protein</fullName>
    </submittedName>
</protein>
<keyword evidence="4" id="KW-0328">Glycosyltransferase</keyword>
<dbReference type="GO" id="GO:0006679">
    <property type="term" value="P:glucosylceramide biosynthetic process"/>
    <property type="evidence" value="ECO:0007669"/>
    <property type="project" value="TreeGrafter"/>
</dbReference>
<evidence type="ECO:0000256" key="1">
    <source>
        <dbReference type="ARBA" id="ARBA00004141"/>
    </source>
</evidence>
<dbReference type="InterPro" id="IPR025993">
    <property type="entry name" value="Ceramide_glucosylTrfase"/>
</dbReference>
<evidence type="ECO:0000313" key="9">
    <source>
        <dbReference type="EMBL" id="AIA87087.1"/>
    </source>
</evidence>
<dbReference type="AlphaFoldDB" id="A0A060BWM5"/>
<dbReference type="InterPro" id="IPR029044">
    <property type="entry name" value="Nucleotide-diphossugar_trans"/>
</dbReference>
<evidence type="ECO:0000256" key="5">
    <source>
        <dbReference type="ARBA" id="ARBA00022679"/>
    </source>
</evidence>
<reference evidence="9" key="1">
    <citation type="journal article" date="2013" name="Environ. Microbiol.">
        <title>Seasonally variable intestinal metagenomes of the red palm weevil (Rhynchophorus ferrugineus).</title>
        <authorList>
            <person name="Jia S."/>
            <person name="Zhang X."/>
            <person name="Zhang G."/>
            <person name="Yin A."/>
            <person name="Zhang S."/>
            <person name="Li F."/>
            <person name="Wang L."/>
            <person name="Zhao D."/>
            <person name="Yun Q."/>
            <person name="Tala"/>
            <person name="Wang J."/>
            <person name="Sun G."/>
            <person name="Baabdullah M."/>
            <person name="Yu X."/>
            <person name="Hu S."/>
            <person name="Al-Mssallem I.S."/>
            <person name="Yu J."/>
        </authorList>
    </citation>
    <scope>NUCLEOTIDE SEQUENCE</scope>
</reference>
<keyword evidence="6" id="KW-0812">Transmembrane</keyword>
<keyword evidence="5" id="KW-0808">Transferase</keyword>
<evidence type="ECO:0000256" key="8">
    <source>
        <dbReference type="ARBA" id="ARBA00023136"/>
    </source>
</evidence>
<evidence type="ECO:0000256" key="7">
    <source>
        <dbReference type="ARBA" id="ARBA00022989"/>
    </source>
</evidence>
<keyword evidence="7" id="KW-1133">Transmembrane helix</keyword>
<dbReference type="SUPFAM" id="SSF53448">
    <property type="entry name" value="Nucleotide-diphospho-sugar transferases"/>
    <property type="match status" value="1"/>
</dbReference>
<evidence type="ECO:0000256" key="3">
    <source>
        <dbReference type="ARBA" id="ARBA00004991"/>
    </source>
</evidence>
<comment type="pathway">
    <text evidence="2">Lipid metabolism; sphingolipid metabolism.</text>
</comment>